<protein>
    <recommendedName>
        <fullName evidence="7">CLASP N-terminal domain-containing protein</fullName>
    </recommendedName>
</protein>
<evidence type="ECO:0000256" key="1">
    <source>
        <dbReference type="ARBA" id="ARBA00004186"/>
    </source>
</evidence>
<comment type="subcellular location">
    <subcellularLocation>
        <location evidence="1">Cytoplasm</location>
        <location evidence="1">Cytoskeleton</location>
        <location evidence="1">Spindle</location>
    </subcellularLocation>
</comment>
<dbReference type="GO" id="GO:0051301">
    <property type="term" value="P:cell division"/>
    <property type="evidence" value="ECO:0007669"/>
    <property type="project" value="UniProtKB-KW"/>
</dbReference>
<dbReference type="GO" id="GO:0005815">
    <property type="term" value="C:microtubule organizing center"/>
    <property type="evidence" value="ECO:0007669"/>
    <property type="project" value="TreeGrafter"/>
</dbReference>
<dbReference type="Proteomes" id="UP000242146">
    <property type="component" value="Unassembled WGS sequence"/>
</dbReference>
<evidence type="ECO:0000313" key="9">
    <source>
        <dbReference type="Proteomes" id="UP000242146"/>
    </source>
</evidence>
<dbReference type="InterPro" id="IPR011989">
    <property type="entry name" value="ARM-like"/>
</dbReference>
<organism evidence="8 9">
    <name type="scientific">Hesseltinella vesiculosa</name>
    <dbReference type="NCBI Taxonomy" id="101127"/>
    <lineage>
        <taxon>Eukaryota</taxon>
        <taxon>Fungi</taxon>
        <taxon>Fungi incertae sedis</taxon>
        <taxon>Mucoromycota</taxon>
        <taxon>Mucoromycotina</taxon>
        <taxon>Mucoromycetes</taxon>
        <taxon>Mucorales</taxon>
        <taxon>Cunninghamellaceae</taxon>
        <taxon>Hesseltinella</taxon>
    </lineage>
</organism>
<dbReference type="AlphaFoldDB" id="A0A1X2GP30"/>
<dbReference type="Pfam" id="PF12348">
    <property type="entry name" value="CLASP_N"/>
    <property type="match status" value="1"/>
</dbReference>
<comment type="caution">
    <text evidence="8">The sequence shown here is derived from an EMBL/GenBank/DDBJ whole genome shotgun (WGS) entry which is preliminary data.</text>
</comment>
<keyword evidence="4" id="KW-0493">Microtubule</keyword>
<keyword evidence="5" id="KW-0498">Mitosis</keyword>
<dbReference type="GO" id="GO:0008017">
    <property type="term" value="F:microtubule binding"/>
    <property type="evidence" value="ECO:0007669"/>
    <property type="project" value="TreeGrafter"/>
</dbReference>
<dbReference type="InterPro" id="IPR016024">
    <property type="entry name" value="ARM-type_fold"/>
</dbReference>
<accession>A0A1X2GP30</accession>
<reference evidence="8 9" key="1">
    <citation type="submission" date="2016-07" db="EMBL/GenBank/DDBJ databases">
        <title>Pervasive Adenine N6-methylation of Active Genes in Fungi.</title>
        <authorList>
            <consortium name="DOE Joint Genome Institute"/>
            <person name="Mondo S.J."/>
            <person name="Dannebaum R.O."/>
            <person name="Kuo R.C."/>
            <person name="Labutti K."/>
            <person name="Haridas S."/>
            <person name="Kuo A."/>
            <person name="Salamov A."/>
            <person name="Ahrendt S.R."/>
            <person name="Lipzen A."/>
            <person name="Sullivan W."/>
            <person name="Andreopoulos W.B."/>
            <person name="Clum A."/>
            <person name="Lindquist E."/>
            <person name="Daum C."/>
            <person name="Ramamoorthy G.K."/>
            <person name="Gryganskyi A."/>
            <person name="Culley D."/>
            <person name="Magnuson J.K."/>
            <person name="James T.Y."/>
            <person name="O'Malley M.A."/>
            <person name="Stajich J.E."/>
            <person name="Spatafora J.W."/>
            <person name="Visel A."/>
            <person name="Grigoriev I.V."/>
        </authorList>
    </citation>
    <scope>NUCLEOTIDE SEQUENCE [LARGE SCALE GENOMIC DNA]</scope>
    <source>
        <strain evidence="8 9">NRRL 3301</strain>
    </source>
</reference>
<dbReference type="InterPro" id="IPR024395">
    <property type="entry name" value="CLASP_N_dom"/>
</dbReference>
<dbReference type="PANTHER" id="PTHR21567:SF9">
    <property type="entry name" value="CLIP-ASSOCIATING PROTEIN"/>
    <property type="match status" value="1"/>
</dbReference>
<feature type="compositionally biased region" description="Low complexity" evidence="6">
    <location>
        <begin position="282"/>
        <end position="297"/>
    </location>
</feature>
<sequence>MAKEKASYPKKSIQIASKNDMDREMKRIAALFLKKESEDNWESFDFALKNVKLWASSDKIHQYPGFVDHLKALQKPINSSLASERTRLSTTAHDLLLALAKAMQRKYELVNDLFMPTLIQLFARTNKVHARNTLACVKSIIECSKMPRVLRPLCLQLSKNKNQSVRHAIIECICVVLQVNTGHDLARHIDDLEASIKATAMDASPQVRSGIRHCYKLYSQKFPSRVSRFNATLSTDTAKYLQILPNHAASGSKPSASVGSSSSLPTSQSLSSAPLGRKKRIPSTATTSATRPSFSARNSDQPQKSPSTRSSTPVASISKSYLAPTAASAAKRSTAAPTLAAPSPTNLSQKYIGQSTGKRLRPGFRSNTSVLLQGGLPALRVKKKPASPTPSTTLTKRKTVDSPLQEEDINLKKFKKDV</sequence>
<feature type="region of interest" description="Disordered" evidence="6">
    <location>
        <begin position="249"/>
        <end position="316"/>
    </location>
</feature>
<evidence type="ECO:0000256" key="5">
    <source>
        <dbReference type="ARBA" id="ARBA00022776"/>
    </source>
</evidence>
<dbReference type="OrthoDB" id="46159at2759"/>
<feature type="region of interest" description="Disordered" evidence="6">
    <location>
        <begin position="379"/>
        <end position="401"/>
    </location>
</feature>
<dbReference type="GO" id="GO:0090307">
    <property type="term" value="P:mitotic spindle assembly"/>
    <property type="evidence" value="ECO:0007669"/>
    <property type="project" value="TreeGrafter"/>
</dbReference>
<dbReference type="STRING" id="101127.A0A1X2GP30"/>
<evidence type="ECO:0000259" key="7">
    <source>
        <dbReference type="Pfam" id="PF12348"/>
    </source>
</evidence>
<dbReference type="Gene3D" id="1.25.10.10">
    <property type="entry name" value="Leucine-rich Repeat Variant"/>
    <property type="match status" value="1"/>
</dbReference>
<dbReference type="GO" id="GO:0005881">
    <property type="term" value="C:cytoplasmic microtubule"/>
    <property type="evidence" value="ECO:0007669"/>
    <property type="project" value="TreeGrafter"/>
</dbReference>
<name>A0A1X2GP30_9FUNG</name>
<dbReference type="PANTHER" id="PTHR21567">
    <property type="entry name" value="CLASP"/>
    <property type="match status" value="1"/>
</dbReference>
<evidence type="ECO:0000256" key="4">
    <source>
        <dbReference type="ARBA" id="ARBA00022701"/>
    </source>
</evidence>
<dbReference type="EMBL" id="MCGT01000008">
    <property type="protein sequence ID" value="ORX57431.1"/>
    <property type="molecule type" value="Genomic_DNA"/>
</dbReference>
<dbReference type="SUPFAM" id="SSF48371">
    <property type="entry name" value="ARM repeat"/>
    <property type="match status" value="1"/>
</dbReference>
<evidence type="ECO:0000256" key="2">
    <source>
        <dbReference type="ARBA" id="ARBA00009549"/>
    </source>
</evidence>
<comment type="similarity">
    <text evidence="2">Belongs to the CLASP family.</text>
</comment>
<proteinExistence type="inferred from homology"/>
<feature type="compositionally biased region" description="Low complexity" evidence="6">
    <location>
        <begin position="249"/>
        <end position="275"/>
    </location>
</feature>
<keyword evidence="5" id="KW-0131">Cell cycle</keyword>
<evidence type="ECO:0000256" key="6">
    <source>
        <dbReference type="SAM" id="MobiDB-lite"/>
    </source>
</evidence>
<keyword evidence="9" id="KW-1185">Reference proteome</keyword>
<feature type="domain" description="CLASP N-terminal" evidence="7">
    <location>
        <begin position="21"/>
        <end position="241"/>
    </location>
</feature>
<dbReference type="GO" id="GO:0005876">
    <property type="term" value="C:spindle microtubule"/>
    <property type="evidence" value="ECO:0007669"/>
    <property type="project" value="TreeGrafter"/>
</dbReference>
<gene>
    <name evidence="8" type="ORF">DM01DRAFT_1334053</name>
</gene>
<evidence type="ECO:0000256" key="3">
    <source>
        <dbReference type="ARBA" id="ARBA00022618"/>
    </source>
</evidence>
<evidence type="ECO:0000313" key="8">
    <source>
        <dbReference type="EMBL" id="ORX57431.1"/>
    </source>
</evidence>
<keyword evidence="3" id="KW-0132">Cell division</keyword>
<dbReference type="GO" id="GO:1990023">
    <property type="term" value="C:mitotic spindle midzone"/>
    <property type="evidence" value="ECO:0007669"/>
    <property type="project" value="TreeGrafter"/>
</dbReference>
<feature type="compositionally biased region" description="Polar residues" evidence="6">
    <location>
        <begin position="298"/>
        <end position="316"/>
    </location>
</feature>